<name>A0A6L5QFY1_9BURK</name>
<feature type="signal peptide" evidence="2">
    <location>
        <begin position="1"/>
        <end position="29"/>
    </location>
</feature>
<dbReference type="GO" id="GO:0008643">
    <property type="term" value="P:carbohydrate transport"/>
    <property type="evidence" value="ECO:0007669"/>
    <property type="project" value="InterPro"/>
</dbReference>
<dbReference type="PANTHER" id="PTHR37944">
    <property type="entry name" value="PORIN B"/>
    <property type="match status" value="1"/>
</dbReference>
<dbReference type="PANTHER" id="PTHR37944:SF1">
    <property type="entry name" value="PORIN B"/>
    <property type="match status" value="1"/>
</dbReference>
<evidence type="ECO:0000256" key="1">
    <source>
        <dbReference type="ARBA" id="ARBA00008769"/>
    </source>
</evidence>
<dbReference type="EMBL" id="WKJM01000008">
    <property type="protein sequence ID" value="MRX08595.1"/>
    <property type="molecule type" value="Genomic_DNA"/>
</dbReference>
<reference evidence="3 4" key="1">
    <citation type="submission" date="2019-11" db="EMBL/GenBank/DDBJ databases">
        <title>Novel species isolated from a subtropical stream in China.</title>
        <authorList>
            <person name="Lu H."/>
        </authorList>
    </citation>
    <scope>NUCLEOTIDE SEQUENCE [LARGE SCALE GENOMIC DNA]</scope>
    <source>
        <strain evidence="3 4">FT25W</strain>
    </source>
</reference>
<dbReference type="Proteomes" id="UP000481037">
    <property type="component" value="Unassembled WGS sequence"/>
</dbReference>
<keyword evidence="4" id="KW-1185">Reference proteome</keyword>
<dbReference type="Pfam" id="PF04966">
    <property type="entry name" value="OprB"/>
    <property type="match status" value="1"/>
</dbReference>
<keyword evidence="2" id="KW-0732">Signal</keyword>
<evidence type="ECO:0000313" key="4">
    <source>
        <dbReference type="Proteomes" id="UP000481037"/>
    </source>
</evidence>
<evidence type="ECO:0000313" key="3">
    <source>
        <dbReference type="EMBL" id="MRX08595.1"/>
    </source>
</evidence>
<gene>
    <name evidence="3" type="ORF">GJ697_12165</name>
</gene>
<dbReference type="InterPro" id="IPR038673">
    <property type="entry name" value="OprB_sf"/>
</dbReference>
<dbReference type="Gene3D" id="2.40.160.180">
    <property type="entry name" value="Carbohydrate-selective porin OprB"/>
    <property type="match status" value="1"/>
</dbReference>
<feature type="chain" id="PRO_5027154983" evidence="2">
    <location>
        <begin position="30"/>
        <end position="421"/>
    </location>
</feature>
<organism evidence="3 4">
    <name type="scientific">Duganella alba</name>
    <dbReference type="NCBI Taxonomy" id="2666081"/>
    <lineage>
        <taxon>Bacteria</taxon>
        <taxon>Pseudomonadati</taxon>
        <taxon>Pseudomonadota</taxon>
        <taxon>Betaproteobacteria</taxon>
        <taxon>Burkholderiales</taxon>
        <taxon>Oxalobacteraceae</taxon>
        <taxon>Telluria group</taxon>
        <taxon>Duganella</taxon>
    </lineage>
</organism>
<protein>
    <submittedName>
        <fullName evidence="3">Uncharacterized protein</fullName>
    </submittedName>
</protein>
<comment type="caution">
    <text evidence="3">The sequence shown here is derived from an EMBL/GenBank/DDBJ whole genome shotgun (WGS) entry which is preliminary data.</text>
</comment>
<dbReference type="GO" id="GO:0016020">
    <property type="term" value="C:membrane"/>
    <property type="evidence" value="ECO:0007669"/>
    <property type="project" value="InterPro"/>
</dbReference>
<dbReference type="InterPro" id="IPR007049">
    <property type="entry name" value="Carb-sel_porin_OprB"/>
</dbReference>
<comment type="similarity">
    <text evidence="1 2">Belongs to the OprB family.</text>
</comment>
<dbReference type="AlphaFoldDB" id="A0A6L5QFY1"/>
<dbReference type="GO" id="GO:0015288">
    <property type="term" value="F:porin activity"/>
    <property type="evidence" value="ECO:0007669"/>
    <property type="project" value="InterPro"/>
</dbReference>
<dbReference type="InterPro" id="IPR052932">
    <property type="entry name" value="OprB_Porin"/>
</dbReference>
<proteinExistence type="inferred from homology"/>
<evidence type="ECO:0000256" key="2">
    <source>
        <dbReference type="RuleBase" id="RU363072"/>
    </source>
</evidence>
<accession>A0A6L5QFY1</accession>
<sequence>MDRFHRRCTMRNRVAGFSCLALIAAGAAAQDDVAPVSSSVIYDANVLANVRGGARRGSGYQGMLRWQTSVDGERAFGWPDSSGFVNVMAAHHAGPAILTGDAQGVSNMTAPPGVRLEEAWMQQNFLNDRLSVLAGRYDLNSEFYHLNAATLFFNSSFGIGAEFGQSGPGGPSIFPATAIGVRIAVKPAPDVVLRAAVLDGVPVDRAGGRRAAFRGGDGLLLVYEMAWLHRPESADAPPDHHLRIGRNAGLATDQGKLAVGGWYYTARFADLGALDAAGQPRQQRGSGGAYLVAERALYQSGAGTQQAVTGFVQSGVADSRVNRFNAYLGAGVTATGFVPGRAADTLGLALAIARNGDAYLRGQDAAGLVNRRAESTVELTYLRQVNPHLSLQSSVQYVIHPNTLAGTANALTLQLRAEVAF</sequence>